<organism evidence="2 3">
    <name type="scientific">Plesiocystis pacifica SIR-1</name>
    <dbReference type="NCBI Taxonomy" id="391625"/>
    <lineage>
        <taxon>Bacteria</taxon>
        <taxon>Pseudomonadati</taxon>
        <taxon>Myxococcota</taxon>
        <taxon>Polyangia</taxon>
        <taxon>Nannocystales</taxon>
        <taxon>Nannocystaceae</taxon>
        <taxon>Plesiocystis</taxon>
    </lineage>
</organism>
<proteinExistence type="predicted"/>
<feature type="transmembrane region" description="Helical" evidence="1">
    <location>
        <begin position="111"/>
        <end position="135"/>
    </location>
</feature>
<name>A6G7Y5_9BACT</name>
<keyword evidence="1" id="KW-0812">Transmembrane</keyword>
<protein>
    <submittedName>
        <fullName evidence="2">Uncharacterized protein</fullName>
    </submittedName>
</protein>
<feature type="transmembrane region" description="Helical" evidence="1">
    <location>
        <begin position="141"/>
        <end position="162"/>
    </location>
</feature>
<keyword evidence="1" id="KW-1133">Transmembrane helix</keyword>
<gene>
    <name evidence="2" type="ORF">PPSIR1_23714</name>
</gene>
<keyword evidence="1" id="KW-0472">Membrane</keyword>
<feature type="transmembrane region" description="Helical" evidence="1">
    <location>
        <begin position="169"/>
        <end position="188"/>
    </location>
</feature>
<evidence type="ECO:0000256" key="1">
    <source>
        <dbReference type="SAM" id="Phobius"/>
    </source>
</evidence>
<reference evidence="2 3" key="1">
    <citation type="submission" date="2007-06" db="EMBL/GenBank/DDBJ databases">
        <authorList>
            <person name="Shimkets L."/>
            <person name="Ferriera S."/>
            <person name="Johnson J."/>
            <person name="Kravitz S."/>
            <person name="Beeson K."/>
            <person name="Sutton G."/>
            <person name="Rogers Y.-H."/>
            <person name="Friedman R."/>
            <person name="Frazier M."/>
            <person name="Venter J.C."/>
        </authorList>
    </citation>
    <scope>NUCLEOTIDE SEQUENCE [LARGE SCALE GENOMIC DNA]</scope>
    <source>
        <strain evidence="2 3">SIR-1</strain>
    </source>
</reference>
<accession>A6G7Y5</accession>
<evidence type="ECO:0000313" key="3">
    <source>
        <dbReference type="Proteomes" id="UP000005801"/>
    </source>
</evidence>
<dbReference type="AlphaFoldDB" id="A6G7Y5"/>
<feature type="transmembrane region" description="Helical" evidence="1">
    <location>
        <begin position="83"/>
        <end position="104"/>
    </location>
</feature>
<dbReference type="Proteomes" id="UP000005801">
    <property type="component" value="Unassembled WGS sequence"/>
</dbReference>
<feature type="transmembrane region" description="Helical" evidence="1">
    <location>
        <begin position="58"/>
        <end position="77"/>
    </location>
</feature>
<feature type="transmembrane region" description="Helical" evidence="1">
    <location>
        <begin position="30"/>
        <end position="51"/>
    </location>
</feature>
<dbReference type="STRING" id="391625.PPSIR1_23714"/>
<comment type="caution">
    <text evidence="2">The sequence shown here is derived from an EMBL/GenBank/DDBJ whole genome shotgun (WGS) entry which is preliminary data.</text>
</comment>
<keyword evidence="3" id="KW-1185">Reference proteome</keyword>
<evidence type="ECO:0000313" key="2">
    <source>
        <dbReference type="EMBL" id="EDM78078.1"/>
    </source>
</evidence>
<sequence length="375" mass="39099">MLLLAPLVLLLTLLTPLVLLALLTPLVLLALLLVALLALLTPLALLTLVMAAGLLAPLALLTLLTLLTLLVIAAGLLPPLALLVVALLLLVVALLLLVVALLLLAPLPLLVTLLLLLALLSPLTLLVVALLALLLLAPLTLLALLVVALLLLTPLALLALLVVALLAPLSLLVLLPLALLVVALLPAATDLAGDGARGSRLAERVDLIGRGHLRRARLHGHLGSRRRQLLAGERDLDLHVADVDLVLQGDGRAALDALTVDEGPVGRLQVGDVEVAVLTDLEDRMTARDAALGEHEVVGRDAANGHLGLVDGFDARRLALGRDPDLHERSWGPEDDPARAVVQQLSHSSADPQLEPCVGLIQSAKNPRSAAFGSP</sequence>
<dbReference type="EMBL" id="ABCS01000036">
    <property type="protein sequence ID" value="EDM78078.1"/>
    <property type="molecule type" value="Genomic_DNA"/>
</dbReference>